<dbReference type="Gene3D" id="3.30.700.10">
    <property type="entry name" value="Glycoprotein, Type 4 Pilin"/>
    <property type="match status" value="1"/>
</dbReference>
<evidence type="ECO:0000256" key="5">
    <source>
        <dbReference type="ARBA" id="ARBA00023136"/>
    </source>
</evidence>
<keyword evidence="2" id="KW-0488">Methylation</keyword>
<dbReference type="NCBIfam" id="TIGR02532">
    <property type="entry name" value="IV_pilin_GFxxxE"/>
    <property type="match status" value="1"/>
</dbReference>
<dbReference type="InterPro" id="IPR012902">
    <property type="entry name" value="N_methyl_site"/>
</dbReference>
<keyword evidence="5 6" id="KW-0472">Membrane</keyword>
<protein>
    <submittedName>
        <fullName evidence="7">Type II secretion system protein</fullName>
    </submittedName>
</protein>
<evidence type="ECO:0000256" key="3">
    <source>
        <dbReference type="ARBA" id="ARBA00022692"/>
    </source>
</evidence>
<accession>A0A437QA36</accession>
<keyword evidence="8" id="KW-1185">Reference proteome</keyword>
<evidence type="ECO:0000313" key="8">
    <source>
        <dbReference type="Proteomes" id="UP000282818"/>
    </source>
</evidence>
<proteinExistence type="predicted"/>
<dbReference type="AlphaFoldDB" id="A0A437QA36"/>
<sequence>MQRNGFTLIELIVVIALLGVLSAVALPRLLDLQQSARVASINSIAGSMESAIAQVRSKAFIEGLTPSARNPSGSAQADYLIDFGFGSVEVDWGTLCPESRGEVGDALSMLDFLNLTPAGELTTAFGNRHTVIGYQHAFTNGQLASQSLTTLPSGCYVIYDSFGRSGSTCPAQGCQCTVRVVTDGC</sequence>
<dbReference type="SUPFAM" id="SSF54523">
    <property type="entry name" value="Pili subunits"/>
    <property type="match status" value="1"/>
</dbReference>
<evidence type="ECO:0000256" key="4">
    <source>
        <dbReference type="ARBA" id="ARBA00022989"/>
    </source>
</evidence>
<dbReference type="GO" id="GO:0016020">
    <property type="term" value="C:membrane"/>
    <property type="evidence" value="ECO:0007669"/>
    <property type="project" value="UniProtKB-SubCell"/>
</dbReference>
<keyword evidence="3 6" id="KW-0812">Transmembrane</keyword>
<gene>
    <name evidence="7" type="ORF">EOE65_05470</name>
</gene>
<dbReference type="PANTHER" id="PTHR30093">
    <property type="entry name" value="GENERAL SECRETION PATHWAY PROTEIN G"/>
    <property type="match status" value="1"/>
</dbReference>
<dbReference type="EMBL" id="SACQ01000002">
    <property type="protein sequence ID" value="RVU31434.1"/>
    <property type="molecule type" value="Genomic_DNA"/>
</dbReference>
<dbReference type="PANTHER" id="PTHR30093:SF44">
    <property type="entry name" value="TYPE II SECRETION SYSTEM CORE PROTEIN G"/>
    <property type="match status" value="1"/>
</dbReference>
<evidence type="ECO:0000256" key="2">
    <source>
        <dbReference type="ARBA" id="ARBA00022481"/>
    </source>
</evidence>
<dbReference type="Pfam" id="PF07963">
    <property type="entry name" value="N_methyl"/>
    <property type="match status" value="1"/>
</dbReference>
<name>A0A437QA36_9GAMM</name>
<dbReference type="InterPro" id="IPR045584">
    <property type="entry name" value="Pilin-like"/>
</dbReference>
<organism evidence="7 8">
    <name type="scientific">Neptunomonas marina</name>
    <dbReference type="NCBI Taxonomy" id="1815562"/>
    <lineage>
        <taxon>Bacteria</taxon>
        <taxon>Pseudomonadati</taxon>
        <taxon>Pseudomonadota</taxon>
        <taxon>Gammaproteobacteria</taxon>
        <taxon>Oceanospirillales</taxon>
        <taxon>Oceanospirillaceae</taxon>
        <taxon>Neptunomonas</taxon>
    </lineage>
</organism>
<dbReference type="RefSeq" id="WP_127693292.1">
    <property type="nucleotide sequence ID" value="NZ_SACQ01000002.1"/>
</dbReference>
<comment type="caution">
    <text evidence="7">The sequence shown here is derived from an EMBL/GenBank/DDBJ whole genome shotgun (WGS) entry which is preliminary data.</text>
</comment>
<comment type="subcellular location">
    <subcellularLocation>
        <location evidence="1">Membrane</location>
        <topology evidence="1">Single-pass membrane protein</topology>
    </subcellularLocation>
</comment>
<reference evidence="7 8" key="1">
    <citation type="submission" date="2019-01" db="EMBL/GenBank/DDBJ databases">
        <authorList>
            <person name="Chen W.-M."/>
        </authorList>
    </citation>
    <scope>NUCLEOTIDE SEQUENCE [LARGE SCALE GENOMIC DNA]</scope>
    <source>
        <strain evidence="7 8">HPM-16</strain>
    </source>
</reference>
<evidence type="ECO:0000256" key="1">
    <source>
        <dbReference type="ARBA" id="ARBA00004167"/>
    </source>
</evidence>
<evidence type="ECO:0000313" key="7">
    <source>
        <dbReference type="EMBL" id="RVU31434.1"/>
    </source>
</evidence>
<feature type="transmembrane region" description="Helical" evidence="6">
    <location>
        <begin position="6"/>
        <end position="27"/>
    </location>
</feature>
<dbReference type="Proteomes" id="UP000282818">
    <property type="component" value="Unassembled WGS sequence"/>
</dbReference>
<evidence type="ECO:0000256" key="6">
    <source>
        <dbReference type="SAM" id="Phobius"/>
    </source>
</evidence>
<keyword evidence="4 6" id="KW-1133">Transmembrane helix</keyword>